<dbReference type="InterPro" id="IPR052598">
    <property type="entry name" value="IgSF_CEA-related"/>
</dbReference>
<dbReference type="InterPro" id="IPR003598">
    <property type="entry name" value="Ig_sub2"/>
</dbReference>
<dbReference type="GeneTree" id="ENSGT00940000168885"/>
<dbReference type="InterPro" id="IPR036179">
    <property type="entry name" value="Ig-like_dom_sf"/>
</dbReference>
<proteinExistence type="predicted"/>
<accession>A0A3B4FZ29</accession>
<keyword evidence="3" id="KW-0325">Glycoprotein</keyword>
<evidence type="ECO:0000313" key="6">
    <source>
        <dbReference type="Ensembl" id="ENSPNYP00000014576.1"/>
    </source>
</evidence>
<keyword evidence="4" id="KW-0393">Immunoglobulin domain</keyword>
<evidence type="ECO:0000256" key="1">
    <source>
        <dbReference type="ARBA" id="ARBA00022729"/>
    </source>
</evidence>
<protein>
    <recommendedName>
        <fullName evidence="5">Ig-like domain-containing protein</fullName>
    </recommendedName>
</protein>
<dbReference type="CDD" id="cd00096">
    <property type="entry name" value="Ig"/>
    <property type="match status" value="2"/>
</dbReference>
<dbReference type="PROSITE" id="PS50835">
    <property type="entry name" value="IG_LIKE"/>
    <property type="match status" value="3"/>
</dbReference>
<dbReference type="SUPFAM" id="SSF48726">
    <property type="entry name" value="Immunoglobulin"/>
    <property type="match status" value="3"/>
</dbReference>
<evidence type="ECO:0000259" key="5">
    <source>
        <dbReference type="PROSITE" id="PS50835"/>
    </source>
</evidence>
<dbReference type="InterPro" id="IPR003599">
    <property type="entry name" value="Ig_sub"/>
</dbReference>
<evidence type="ECO:0000256" key="2">
    <source>
        <dbReference type="ARBA" id="ARBA00023157"/>
    </source>
</evidence>
<feature type="domain" description="Ig-like" evidence="5">
    <location>
        <begin position="267"/>
        <end position="349"/>
    </location>
</feature>
<keyword evidence="1" id="KW-0732">Signal</keyword>
<dbReference type="InterPro" id="IPR007110">
    <property type="entry name" value="Ig-like_dom"/>
</dbReference>
<keyword evidence="2" id="KW-1015">Disulfide bond</keyword>
<dbReference type="STRING" id="303518.ENSPNYP00000014576"/>
<dbReference type="Gene3D" id="2.60.40.10">
    <property type="entry name" value="Immunoglobulins"/>
    <property type="match status" value="3"/>
</dbReference>
<dbReference type="SMART" id="SM00409">
    <property type="entry name" value="IG"/>
    <property type="match status" value="3"/>
</dbReference>
<dbReference type="AlphaFoldDB" id="A0A3B4FZ29"/>
<dbReference type="Pfam" id="PF13927">
    <property type="entry name" value="Ig_3"/>
    <property type="match status" value="3"/>
</dbReference>
<dbReference type="Ensembl" id="ENSPNYT00000014945.1">
    <property type="protein sequence ID" value="ENSPNYP00000014576.1"/>
    <property type="gene ID" value="ENSPNYG00000011045.1"/>
</dbReference>
<feature type="domain" description="Ig-like" evidence="5">
    <location>
        <begin position="88"/>
        <end position="172"/>
    </location>
</feature>
<reference evidence="6" key="1">
    <citation type="submission" date="2023-09" db="UniProtKB">
        <authorList>
            <consortium name="Ensembl"/>
        </authorList>
    </citation>
    <scope>IDENTIFICATION</scope>
</reference>
<evidence type="ECO:0000256" key="3">
    <source>
        <dbReference type="ARBA" id="ARBA00023180"/>
    </source>
</evidence>
<dbReference type="PANTHER" id="PTHR44337:SF23">
    <property type="entry name" value="V-SET AND IMMUNOGLOBULIN DOMAIN CONTAINING 10 LIKE 2"/>
    <property type="match status" value="1"/>
</dbReference>
<dbReference type="InterPro" id="IPR013783">
    <property type="entry name" value="Ig-like_fold"/>
</dbReference>
<sequence>PPRWLPVLFCGAGPESHLSAAAVLLAWWIPLTFPPLDWRPDTRSVQHSPANKFSLQHYHPHHQKCDNILLQQTCMYDFVLNTVPVSKPYILTSNASPVEGSSMWMRCSVENGTEPIQYTWHYETYNGNATTFALGNSSIINMTNVNRNHTGWYRCVASNAVNSERSDRLWLNTLYVPQIDVTPPRTVKQGYTTLETEAVSLLCQAQSNPASQYVWFYNNSQVYTGQKFTITKILRVDAGDYTCLAQNTYLNTRTKKTISMTVYCEFPVTKPYLSLSEVSPVEGSTMWMRCNLENGTGPIQYVWQHETRSGNITIIAQGDSSVINVTDVNRNHTGWYRCVASNAVNSESSNRLWLDTICKLRKLDQYGDFCKTFFF</sequence>
<evidence type="ECO:0000256" key="4">
    <source>
        <dbReference type="ARBA" id="ARBA00023319"/>
    </source>
</evidence>
<dbReference type="SMART" id="SM00408">
    <property type="entry name" value="IGc2"/>
    <property type="match status" value="3"/>
</dbReference>
<organism evidence="6">
    <name type="scientific">Pundamilia nyererei</name>
    <dbReference type="NCBI Taxonomy" id="303518"/>
    <lineage>
        <taxon>Eukaryota</taxon>
        <taxon>Metazoa</taxon>
        <taxon>Chordata</taxon>
        <taxon>Craniata</taxon>
        <taxon>Vertebrata</taxon>
        <taxon>Euteleostomi</taxon>
        <taxon>Actinopterygii</taxon>
        <taxon>Neopterygii</taxon>
        <taxon>Teleostei</taxon>
        <taxon>Neoteleostei</taxon>
        <taxon>Acanthomorphata</taxon>
        <taxon>Ovalentaria</taxon>
        <taxon>Cichlomorphae</taxon>
        <taxon>Cichliformes</taxon>
        <taxon>Cichlidae</taxon>
        <taxon>African cichlids</taxon>
        <taxon>Pseudocrenilabrinae</taxon>
        <taxon>Haplochromini</taxon>
        <taxon>Pundamilia</taxon>
    </lineage>
</organism>
<name>A0A3B4FZ29_9CICH</name>
<dbReference type="PANTHER" id="PTHR44337">
    <property type="entry name" value="CARCINOEMBRYONIC ANTIGEN-RELATED CELL ADHESION MOLECULE 8"/>
    <property type="match status" value="1"/>
</dbReference>
<feature type="domain" description="Ig-like" evidence="5">
    <location>
        <begin position="177"/>
        <end position="259"/>
    </location>
</feature>